<dbReference type="Pfam" id="PF03461">
    <property type="entry name" value="TRCF"/>
    <property type="match status" value="1"/>
</dbReference>
<dbReference type="EMBL" id="AZMM01016597">
    <property type="protein sequence ID" value="ETJ28851.1"/>
    <property type="molecule type" value="Genomic_DNA"/>
</dbReference>
<name>W1XFD3_9ZZZZ</name>
<evidence type="ECO:0000313" key="2">
    <source>
        <dbReference type="EMBL" id="ETJ28851.1"/>
    </source>
</evidence>
<sequence length="102" mass="11549">QQHGNIASVGFGMYVSMLEEAIAKAQNKEVERDVSIDPAIDLEVDAFIDDAYIKDSARKISVYQRLLHIKSKEQLDDMTDELIDRFGTPTDPVDRLLRIAQI</sequence>
<dbReference type="AlphaFoldDB" id="W1XFD3"/>
<dbReference type="SMART" id="SM00982">
    <property type="entry name" value="TRCF"/>
    <property type="match status" value="1"/>
</dbReference>
<dbReference type="SUPFAM" id="SSF143517">
    <property type="entry name" value="TRCF domain-like"/>
    <property type="match status" value="1"/>
</dbReference>
<organism evidence="2">
    <name type="scientific">human gut metagenome</name>
    <dbReference type="NCBI Taxonomy" id="408170"/>
    <lineage>
        <taxon>unclassified sequences</taxon>
        <taxon>metagenomes</taxon>
        <taxon>organismal metagenomes</taxon>
    </lineage>
</organism>
<feature type="non-terminal residue" evidence="2">
    <location>
        <position position="102"/>
    </location>
</feature>
<comment type="caution">
    <text evidence="2">The sequence shown here is derived from an EMBL/GenBank/DDBJ whole genome shotgun (WGS) entry which is preliminary data.</text>
</comment>
<feature type="domain" description="Transcription-repair-coupling factor C-terminal" evidence="1">
    <location>
        <begin position="41"/>
        <end position="102"/>
    </location>
</feature>
<dbReference type="InterPro" id="IPR037235">
    <property type="entry name" value="TRCF-like_C_D7"/>
</dbReference>
<dbReference type="Gene3D" id="3.90.1150.50">
    <property type="entry name" value="Transcription-repair-coupling factor, D7 domain"/>
    <property type="match status" value="1"/>
</dbReference>
<reference evidence="2" key="1">
    <citation type="submission" date="2013-12" db="EMBL/GenBank/DDBJ databases">
        <title>A Varibaculum cambriense genome reconstructed from a premature infant gut community with otherwise low bacterial novelty that shifts toward anaerobic metabolism during the third week of life.</title>
        <authorList>
            <person name="Brown C.T."/>
            <person name="Sharon I."/>
            <person name="Thomas B.C."/>
            <person name="Castelle C.J."/>
            <person name="Morowitz M.J."/>
            <person name="Banfield J.F."/>
        </authorList>
    </citation>
    <scope>NUCLEOTIDE SEQUENCE</scope>
</reference>
<gene>
    <name evidence="2" type="ORF">Q604_UNBC16597G0001</name>
</gene>
<dbReference type="GO" id="GO:0006281">
    <property type="term" value="P:DNA repair"/>
    <property type="evidence" value="ECO:0007669"/>
    <property type="project" value="InterPro"/>
</dbReference>
<proteinExistence type="predicted"/>
<accession>W1XFD3</accession>
<protein>
    <submittedName>
        <fullName evidence="2">Transcription-repair coupling factor</fullName>
    </submittedName>
</protein>
<feature type="non-terminal residue" evidence="2">
    <location>
        <position position="1"/>
    </location>
</feature>
<dbReference type="InterPro" id="IPR005118">
    <property type="entry name" value="TRCF_C"/>
</dbReference>
<evidence type="ECO:0000259" key="1">
    <source>
        <dbReference type="SMART" id="SM00982"/>
    </source>
</evidence>